<name>A0A1L8QXE3_9ENTE</name>
<evidence type="ECO:0000313" key="2">
    <source>
        <dbReference type="Proteomes" id="UP000182149"/>
    </source>
</evidence>
<gene>
    <name evidence="1" type="ORF">RU93_GL000108</name>
</gene>
<dbReference type="AlphaFoldDB" id="A0A1L8QXE3"/>
<reference evidence="1 2" key="1">
    <citation type="submission" date="2014-12" db="EMBL/GenBank/DDBJ databases">
        <title>Draft genome sequences of 29 type strains of Enterococci.</title>
        <authorList>
            <person name="Zhong Z."/>
            <person name="Sun Z."/>
            <person name="Liu W."/>
            <person name="Zhang W."/>
            <person name="Zhang H."/>
        </authorList>
    </citation>
    <scope>NUCLEOTIDE SEQUENCE [LARGE SCALE GENOMIC DNA]</scope>
    <source>
        <strain evidence="1 2">DSM 17690</strain>
    </source>
</reference>
<protein>
    <submittedName>
        <fullName evidence="1">Uncharacterized protein</fullName>
    </submittedName>
</protein>
<accession>A0A1L8QXE3</accession>
<keyword evidence="2" id="KW-1185">Reference proteome</keyword>
<dbReference type="EMBL" id="JXKD01000001">
    <property type="protein sequence ID" value="OJG12178.1"/>
    <property type="molecule type" value="Genomic_DNA"/>
</dbReference>
<evidence type="ECO:0000313" key="1">
    <source>
        <dbReference type="EMBL" id="OJG12178.1"/>
    </source>
</evidence>
<sequence length="37" mass="4295">MASREKSLILPKYHRSASKIKNQSYSRLYHVCDGAQK</sequence>
<organism evidence="1 2">
    <name type="scientific">Enterococcus aquimarinus</name>
    <dbReference type="NCBI Taxonomy" id="328396"/>
    <lineage>
        <taxon>Bacteria</taxon>
        <taxon>Bacillati</taxon>
        <taxon>Bacillota</taxon>
        <taxon>Bacilli</taxon>
        <taxon>Lactobacillales</taxon>
        <taxon>Enterococcaceae</taxon>
        <taxon>Enterococcus</taxon>
    </lineage>
</organism>
<dbReference type="Proteomes" id="UP000182149">
    <property type="component" value="Unassembled WGS sequence"/>
</dbReference>
<comment type="caution">
    <text evidence="1">The sequence shown here is derived from an EMBL/GenBank/DDBJ whole genome shotgun (WGS) entry which is preliminary data.</text>
</comment>
<proteinExistence type="predicted"/>